<dbReference type="PANTHER" id="PTHR10357:SF208">
    <property type="entry name" value="ALPHA-AMYLASE"/>
    <property type="match status" value="1"/>
</dbReference>
<dbReference type="InterPro" id="IPR015340">
    <property type="entry name" value="A_amylase_C_dom"/>
</dbReference>
<feature type="domain" description="Glycosyl hydrolase family 13 catalytic" evidence="13">
    <location>
        <begin position="46"/>
        <end position="414"/>
    </location>
</feature>
<evidence type="ECO:0000313" key="15">
    <source>
        <dbReference type="Proteomes" id="UP001138500"/>
    </source>
</evidence>
<evidence type="ECO:0000256" key="12">
    <source>
        <dbReference type="SAM" id="SignalP"/>
    </source>
</evidence>
<dbReference type="CDD" id="cd11319">
    <property type="entry name" value="AmyAc_euk_AmyA"/>
    <property type="match status" value="1"/>
</dbReference>
<comment type="catalytic activity">
    <reaction evidence="1">
        <text>Endohydrolysis of (1-&gt;4)-alpha-D-glucosidic linkages in polysaccharides containing three or more (1-&gt;4)-alpha-linked D-glucose units.</text>
        <dbReference type="EC" id="3.2.1.1"/>
    </reaction>
</comment>
<keyword evidence="6 14" id="KW-0378">Hydrolase</keyword>
<keyword evidence="5" id="KW-0479">Metal-binding</keyword>
<dbReference type="SUPFAM" id="SSF51445">
    <property type="entry name" value="(Trans)glycosidases"/>
    <property type="match status" value="1"/>
</dbReference>
<dbReference type="Gene3D" id="3.20.20.80">
    <property type="entry name" value="Glycosidases"/>
    <property type="match status" value="1"/>
</dbReference>
<evidence type="ECO:0000256" key="2">
    <source>
        <dbReference type="ARBA" id="ARBA00001913"/>
    </source>
</evidence>
<reference evidence="14 15" key="2">
    <citation type="journal article" date="2021" name="Curr. Genet.">
        <title>Genetic response to nitrogen starvation in the aggressive Eucalyptus foliar pathogen Teratosphaeria destructans.</title>
        <authorList>
            <person name="Havenga M."/>
            <person name="Wingfield B.D."/>
            <person name="Wingfield M.J."/>
            <person name="Dreyer L.L."/>
            <person name="Roets F."/>
            <person name="Aylward J."/>
        </authorList>
    </citation>
    <scope>NUCLEOTIDE SEQUENCE [LARGE SCALE GENOMIC DNA]</scope>
    <source>
        <strain evidence="14">CMW44962</strain>
    </source>
</reference>
<evidence type="ECO:0000256" key="10">
    <source>
        <dbReference type="ARBA" id="ARBA00023277"/>
    </source>
</evidence>
<evidence type="ECO:0000256" key="5">
    <source>
        <dbReference type="ARBA" id="ARBA00022723"/>
    </source>
</evidence>
<comment type="similarity">
    <text evidence="3">Belongs to the glycosyl hydrolase 13 family.</text>
</comment>
<dbReference type="EMBL" id="RIBY02001147">
    <property type="protein sequence ID" value="KAH9831916.1"/>
    <property type="molecule type" value="Genomic_DNA"/>
</dbReference>
<dbReference type="GO" id="GO:0004556">
    <property type="term" value="F:alpha-amylase activity"/>
    <property type="evidence" value="ECO:0007669"/>
    <property type="project" value="UniProtKB-EC"/>
</dbReference>
<evidence type="ECO:0000256" key="4">
    <source>
        <dbReference type="ARBA" id="ARBA00012595"/>
    </source>
</evidence>
<accession>A0A9W7SUQ0</accession>
<evidence type="ECO:0000256" key="8">
    <source>
        <dbReference type="ARBA" id="ARBA00023157"/>
    </source>
</evidence>
<evidence type="ECO:0000256" key="9">
    <source>
        <dbReference type="ARBA" id="ARBA00023180"/>
    </source>
</evidence>
<dbReference type="InterPro" id="IPR017853">
    <property type="entry name" value="GH"/>
</dbReference>
<evidence type="ECO:0000256" key="3">
    <source>
        <dbReference type="ARBA" id="ARBA00008061"/>
    </source>
</evidence>
<dbReference type="InterPro" id="IPR013780">
    <property type="entry name" value="Glyco_hydro_b"/>
</dbReference>
<name>A0A9W7SUQ0_9PEZI</name>
<protein>
    <recommendedName>
        <fullName evidence="4">alpha-amylase</fullName>
        <ecNumber evidence="4">3.2.1.1</ecNumber>
    </recommendedName>
</protein>
<comment type="cofactor">
    <cofactor evidence="2">
        <name>Ca(2+)</name>
        <dbReference type="ChEBI" id="CHEBI:29108"/>
    </cofactor>
</comment>
<dbReference type="AlphaFoldDB" id="A0A9W7SUQ0"/>
<keyword evidence="11" id="KW-0326">Glycosidase</keyword>
<dbReference type="InterPro" id="IPR006047">
    <property type="entry name" value="GH13_cat_dom"/>
</dbReference>
<dbReference type="Proteomes" id="UP001138500">
    <property type="component" value="Unassembled WGS sequence"/>
</dbReference>
<proteinExistence type="inferred from homology"/>
<sequence>MIGSAPSGAFSLTLLLRLLAFSTIAQLLGWAQCASLEDWRSRSIYQIVTDRFNPGLNSASGTFIEGGPKPGCTQGNGTYCGGTWRGILEKLDYIQGMNFDAIWISPIVENLPQRTDDGEAYAGYWPQNLYGINTNFGEAEDLHALIDELHARGMYFMMDVVPNHMAWNGPRSEIDYSIFNPFNDEKYYHPYCPMDYSGQNLTALEVCWLGSKYTPLADLKTEDPTVQQMFGEWISEMVGNWSVDGLRIDAGANVEPDFFTGFVKSAGVFATAEVYLDDDSVASAWEATIGSILNYPLRWKLLDAFGTANDIGSLVDMMASEKKTMKDTTALATFSENHDVARFANSTQDLGRAANVNAFVLMHDGIPVIYYGQEQHFTGGTNPYTEREPIWSTKNGFDVFAPLYQQISTLNTLRRHVIATNDKYTTTQNDVIYHDDNVMVMRKGSDGSAVITVLSNYGSDEASSHDVKLDNTGYSSTSLTDVLACTKYDVDDSGSVTVTITNGWPLVMFETKQLKQSALCGNSGDKFGTKVPTTTTAALYTTTMAGTATEIAVTAIMPMVSTTATATDAASAANDYTSSAIRFGAPASVSPWGAVAGASNRLLFGLRMYRMSMKPKSKYQAQEQELESR</sequence>
<organism evidence="14 15">
    <name type="scientific">Teratosphaeria destructans</name>
    <dbReference type="NCBI Taxonomy" id="418781"/>
    <lineage>
        <taxon>Eukaryota</taxon>
        <taxon>Fungi</taxon>
        <taxon>Dikarya</taxon>
        <taxon>Ascomycota</taxon>
        <taxon>Pezizomycotina</taxon>
        <taxon>Dothideomycetes</taxon>
        <taxon>Dothideomycetidae</taxon>
        <taxon>Mycosphaerellales</taxon>
        <taxon>Teratosphaeriaceae</taxon>
        <taxon>Teratosphaeria</taxon>
    </lineage>
</organism>
<evidence type="ECO:0000256" key="6">
    <source>
        <dbReference type="ARBA" id="ARBA00022801"/>
    </source>
</evidence>
<keyword evidence="9" id="KW-0325">Glycoprotein</keyword>
<dbReference type="GO" id="GO:0005509">
    <property type="term" value="F:calcium ion binding"/>
    <property type="evidence" value="ECO:0007669"/>
    <property type="project" value="InterPro"/>
</dbReference>
<dbReference type="SUPFAM" id="SSF51011">
    <property type="entry name" value="Glycosyl hydrolase domain"/>
    <property type="match status" value="1"/>
</dbReference>
<dbReference type="GO" id="GO:0016052">
    <property type="term" value="P:carbohydrate catabolic process"/>
    <property type="evidence" value="ECO:0007669"/>
    <property type="project" value="InterPro"/>
</dbReference>
<keyword evidence="10" id="KW-0119">Carbohydrate metabolism</keyword>
<dbReference type="SMART" id="SM00642">
    <property type="entry name" value="Aamy"/>
    <property type="match status" value="1"/>
</dbReference>
<dbReference type="Pfam" id="PF00128">
    <property type="entry name" value="Alpha-amylase"/>
    <property type="match status" value="1"/>
</dbReference>
<evidence type="ECO:0000313" key="14">
    <source>
        <dbReference type="EMBL" id="KAH9831916.1"/>
    </source>
</evidence>
<dbReference type="EC" id="3.2.1.1" evidence="4"/>
<keyword evidence="15" id="KW-1185">Reference proteome</keyword>
<dbReference type="PANTHER" id="PTHR10357">
    <property type="entry name" value="ALPHA-AMYLASE FAMILY MEMBER"/>
    <property type="match status" value="1"/>
</dbReference>
<dbReference type="OrthoDB" id="204980at2759"/>
<comment type="caution">
    <text evidence="14">The sequence shown here is derived from an EMBL/GenBank/DDBJ whole genome shotgun (WGS) entry which is preliminary data.</text>
</comment>
<dbReference type="Pfam" id="PF09260">
    <property type="entry name" value="A_amylase_dom_C"/>
    <property type="match status" value="1"/>
</dbReference>
<evidence type="ECO:0000256" key="1">
    <source>
        <dbReference type="ARBA" id="ARBA00000548"/>
    </source>
</evidence>
<evidence type="ECO:0000259" key="13">
    <source>
        <dbReference type="SMART" id="SM00642"/>
    </source>
</evidence>
<keyword evidence="8" id="KW-1015">Disulfide bond</keyword>
<reference evidence="14 15" key="1">
    <citation type="journal article" date="2018" name="IMA Fungus">
        <title>IMA Genome-F 10: Nine draft genome sequences of Claviceps purpurea s.lat., including C. arundinis, C. humidiphila, and C. cf. spartinae, pseudomolecules for the pitch canker pathogen Fusarium circinatum, draft genome of Davidsoniella eucalypti, Grosmannia galeiformis, Quambalaria eucalypti, and Teratosphaeria destructans.</title>
        <authorList>
            <person name="Wingfield B.D."/>
            <person name="Liu M."/>
            <person name="Nguyen H.D."/>
            <person name="Lane F.A."/>
            <person name="Morgan S.W."/>
            <person name="De Vos L."/>
            <person name="Wilken P.M."/>
            <person name="Duong T.A."/>
            <person name="Aylward J."/>
            <person name="Coetzee M.P."/>
            <person name="Dadej K."/>
            <person name="De Beer Z.W."/>
            <person name="Findlay W."/>
            <person name="Havenga M."/>
            <person name="Kolarik M."/>
            <person name="Menzies J.G."/>
            <person name="Naidoo K."/>
            <person name="Pochopski O."/>
            <person name="Shoukouhi P."/>
            <person name="Santana Q.C."/>
            <person name="Seifert K.A."/>
            <person name="Soal N."/>
            <person name="Steenkamp E.T."/>
            <person name="Tatham C.T."/>
            <person name="van der Nest M.A."/>
            <person name="Wingfield M.J."/>
        </authorList>
    </citation>
    <scope>NUCLEOTIDE SEQUENCE [LARGE SCALE GENOMIC DNA]</scope>
    <source>
        <strain evidence="14">CMW44962</strain>
    </source>
</reference>
<feature type="chain" id="PRO_5040866043" description="alpha-amylase" evidence="12">
    <location>
        <begin position="34"/>
        <end position="629"/>
    </location>
</feature>
<dbReference type="FunFam" id="3.20.20.80:FF:000120">
    <property type="entry name" value="Alpha-amylase A"/>
    <property type="match status" value="1"/>
</dbReference>
<keyword evidence="12" id="KW-0732">Signal</keyword>
<gene>
    <name evidence="14" type="ORF">Tdes44962_MAKER08862</name>
</gene>
<keyword evidence="7" id="KW-0106">Calcium</keyword>
<feature type="signal peptide" evidence="12">
    <location>
        <begin position="1"/>
        <end position="33"/>
    </location>
</feature>
<dbReference type="Gene3D" id="2.60.40.1180">
    <property type="entry name" value="Golgi alpha-mannosidase II"/>
    <property type="match status" value="1"/>
</dbReference>
<evidence type="ECO:0000256" key="7">
    <source>
        <dbReference type="ARBA" id="ARBA00022837"/>
    </source>
</evidence>
<evidence type="ECO:0000256" key="11">
    <source>
        <dbReference type="ARBA" id="ARBA00023295"/>
    </source>
</evidence>